<reference evidence="10 11" key="1">
    <citation type="submission" date="2017-11" db="EMBL/GenBank/DDBJ databases">
        <title>Genomic Encyclopedia of Archaeal and Bacterial Type Strains, Phase II (KMG-II): From Individual Species to Whole Genera.</title>
        <authorList>
            <person name="Goeker M."/>
        </authorList>
    </citation>
    <scope>NUCLEOTIDE SEQUENCE [LARGE SCALE GENOMIC DNA]</scope>
    <source>
        <strain evidence="10 11">DSM 25625</strain>
    </source>
</reference>
<dbReference type="InterPro" id="IPR050809">
    <property type="entry name" value="UgpAE/MalFG_permease"/>
</dbReference>
<dbReference type="Pfam" id="PF00528">
    <property type="entry name" value="BPD_transp_1"/>
    <property type="match status" value="1"/>
</dbReference>
<evidence type="ECO:0000313" key="11">
    <source>
        <dbReference type="Proteomes" id="UP000230161"/>
    </source>
</evidence>
<keyword evidence="10" id="KW-0762">Sugar transport</keyword>
<comment type="similarity">
    <text evidence="7">Belongs to the binding-protein-dependent transport system permease family.</text>
</comment>
<dbReference type="CDD" id="cd06261">
    <property type="entry name" value="TM_PBP2"/>
    <property type="match status" value="1"/>
</dbReference>
<dbReference type="GO" id="GO:0055085">
    <property type="term" value="P:transmembrane transport"/>
    <property type="evidence" value="ECO:0007669"/>
    <property type="project" value="InterPro"/>
</dbReference>
<feature type="domain" description="ABC transmembrane type-1" evidence="9">
    <location>
        <begin position="102"/>
        <end position="315"/>
    </location>
</feature>
<evidence type="ECO:0000256" key="8">
    <source>
        <dbReference type="SAM" id="MobiDB-lite"/>
    </source>
</evidence>
<dbReference type="InterPro" id="IPR035906">
    <property type="entry name" value="MetI-like_sf"/>
</dbReference>
<comment type="subcellular location">
    <subcellularLocation>
        <location evidence="1 7">Cell membrane</location>
        <topology evidence="1 7">Multi-pass membrane protein</topology>
    </subcellularLocation>
</comment>
<dbReference type="Proteomes" id="UP000230161">
    <property type="component" value="Unassembled WGS sequence"/>
</dbReference>
<feature type="compositionally biased region" description="Low complexity" evidence="8">
    <location>
        <begin position="18"/>
        <end position="30"/>
    </location>
</feature>
<dbReference type="RefSeq" id="WP_100343021.1">
    <property type="nucleotide sequence ID" value="NZ_PGFB01000001.1"/>
</dbReference>
<dbReference type="PANTHER" id="PTHR43227:SF8">
    <property type="entry name" value="DIACETYLCHITOBIOSE UPTAKE SYSTEM PERMEASE PROTEIN DASB"/>
    <property type="match status" value="1"/>
</dbReference>
<dbReference type="PANTHER" id="PTHR43227">
    <property type="entry name" value="BLL4140 PROTEIN"/>
    <property type="match status" value="1"/>
</dbReference>
<evidence type="ECO:0000256" key="1">
    <source>
        <dbReference type="ARBA" id="ARBA00004651"/>
    </source>
</evidence>
<organism evidence="10 11">
    <name type="scientific">Compostimonas suwonensis</name>
    <dbReference type="NCBI Taxonomy" id="1048394"/>
    <lineage>
        <taxon>Bacteria</taxon>
        <taxon>Bacillati</taxon>
        <taxon>Actinomycetota</taxon>
        <taxon>Actinomycetes</taxon>
        <taxon>Micrococcales</taxon>
        <taxon>Microbacteriaceae</taxon>
        <taxon>Compostimonas</taxon>
    </lineage>
</organism>
<feature type="region of interest" description="Disordered" evidence="8">
    <location>
        <begin position="1"/>
        <end position="35"/>
    </location>
</feature>
<dbReference type="InterPro" id="IPR000515">
    <property type="entry name" value="MetI-like"/>
</dbReference>
<feature type="transmembrane region" description="Helical" evidence="7">
    <location>
        <begin position="43"/>
        <end position="62"/>
    </location>
</feature>
<evidence type="ECO:0000256" key="7">
    <source>
        <dbReference type="RuleBase" id="RU363032"/>
    </source>
</evidence>
<evidence type="ECO:0000256" key="3">
    <source>
        <dbReference type="ARBA" id="ARBA00022475"/>
    </source>
</evidence>
<accession>A0A2M9C3Q2</accession>
<keyword evidence="11" id="KW-1185">Reference proteome</keyword>
<dbReference type="Gene3D" id="1.10.3720.10">
    <property type="entry name" value="MetI-like"/>
    <property type="match status" value="1"/>
</dbReference>
<evidence type="ECO:0000256" key="4">
    <source>
        <dbReference type="ARBA" id="ARBA00022692"/>
    </source>
</evidence>
<feature type="transmembrane region" description="Helical" evidence="7">
    <location>
        <begin position="237"/>
        <end position="259"/>
    </location>
</feature>
<feature type="transmembrane region" description="Helical" evidence="7">
    <location>
        <begin position="135"/>
        <end position="156"/>
    </location>
</feature>
<evidence type="ECO:0000313" key="10">
    <source>
        <dbReference type="EMBL" id="PJJ65087.1"/>
    </source>
</evidence>
<dbReference type="SUPFAM" id="SSF161098">
    <property type="entry name" value="MetI-like"/>
    <property type="match status" value="1"/>
</dbReference>
<keyword evidence="3" id="KW-1003">Cell membrane</keyword>
<sequence>MAGGSTAPLASTPRQRRTPSSPGFGPAGAAPRRRPFRTGDRRLSLALPAGVLLAALALWPLLQLGRMSVSGVTGATLNRDWEFVGFDNYAALFANPDFLKVVGNTLAFVAVVTIIGMIGGFAVAVSVWSGTRGGSFLLGMMVFVWALPPVINGSIWKFLLGDHGLVNEVLRSLHLTTDGIGFLYDPAFALWSVALVNAWAVVPFNALIFRAALLSVDESVLEAAEVDGARPRHRIRYILAPHARSAATVLTVLTIVYAFRSFDFIYVMTSGGPGTSSATLPYLAYAQAFQKLDYGSGAATALLALAVVIVFALVYARDVRRNEEAV</sequence>
<proteinExistence type="inferred from homology"/>
<keyword evidence="5 7" id="KW-1133">Transmembrane helix</keyword>
<dbReference type="EMBL" id="PGFB01000001">
    <property type="protein sequence ID" value="PJJ65087.1"/>
    <property type="molecule type" value="Genomic_DNA"/>
</dbReference>
<feature type="transmembrane region" description="Helical" evidence="7">
    <location>
        <begin position="297"/>
        <end position="316"/>
    </location>
</feature>
<keyword evidence="4 7" id="KW-0812">Transmembrane</keyword>
<dbReference type="OrthoDB" id="34224at2"/>
<feature type="transmembrane region" description="Helical" evidence="7">
    <location>
        <begin position="188"/>
        <end position="209"/>
    </location>
</feature>
<evidence type="ECO:0000256" key="6">
    <source>
        <dbReference type="ARBA" id="ARBA00023136"/>
    </source>
</evidence>
<evidence type="ECO:0000256" key="5">
    <source>
        <dbReference type="ARBA" id="ARBA00022989"/>
    </source>
</evidence>
<name>A0A2M9C3Q2_9MICO</name>
<feature type="transmembrane region" description="Helical" evidence="7">
    <location>
        <begin position="106"/>
        <end position="128"/>
    </location>
</feature>
<dbReference type="PROSITE" id="PS50928">
    <property type="entry name" value="ABC_TM1"/>
    <property type="match status" value="1"/>
</dbReference>
<gene>
    <name evidence="10" type="ORF">CLV54_0114</name>
</gene>
<dbReference type="AlphaFoldDB" id="A0A2M9C3Q2"/>
<evidence type="ECO:0000256" key="2">
    <source>
        <dbReference type="ARBA" id="ARBA00022448"/>
    </source>
</evidence>
<evidence type="ECO:0000259" key="9">
    <source>
        <dbReference type="PROSITE" id="PS50928"/>
    </source>
</evidence>
<keyword evidence="2 7" id="KW-0813">Transport</keyword>
<keyword evidence="6 7" id="KW-0472">Membrane</keyword>
<dbReference type="GO" id="GO:0005886">
    <property type="term" value="C:plasma membrane"/>
    <property type="evidence" value="ECO:0007669"/>
    <property type="project" value="UniProtKB-SubCell"/>
</dbReference>
<protein>
    <submittedName>
        <fullName evidence="10">Multiple sugar transport system permease protein</fullName>
    </submittedName>
</protein>
<comment type="caution">
    <text evidence="10">The sequence shown here is derived from an EMBL/GenBank/DDBJ whole genome shotgun (WGS) entry which is preliminary data.</text>
</comment>